<dbReference type="RefSeq" id="WP_015954418.1">
    <property type="nucleotide sequence ID" value="NC_011729.1"/>
</dbReference>
<dbReference type="eggNOG" id="COG3464">
    <property type="taxonomic scope" value="Bacteria"/>
</dbReference>
<dbReference type="HOGENOM" id="CLU_2492645_0_0_3"/>
<sequence length="86" mass="9837">MDFHLDGLLHLPHVTVLTYQQQEGFIILIIDFLNEGIICPYCQIYTDNLHLSSPDFSQRFITFWTGSLPTSSTSSIYLSALRKISN</sequence>
<reference evidence="2" key="1">
    <citation type="journal article" date="2011" name="MBio">
        <title>Novel metabolic attributes of the genus Cyanothece, comprising a group of unicellular nitrogen-fixing Cyanobacteria.</title>
        <authorList>
            <person name="Bandyopadhyay A."/>
            <person name="Elvitigala T."/>
            <person name="Welsh E."/>
            <person name="Stockel J."/>
            <person name="Liberton M."/>
            <person name="Min H."/>
            <person name="Sherman L.A."/>
            <person name="Pakrasi H.B."/>
        </authorList>
    </citation>
    <scope>NUCLEOTIDE SEQUENCE [LARGE SCALE GENOMIC DNA]</scope>
    <source>
        <strain evidence="2">PCC 7424</strain>
    </source>
</reference>
<dbReference type="Proteomes" id="UP000002384">
    <property type="component" value="Chromosome"/>
</dbReference>
<dbReference type="EMBL" id="CP001291">
    <property type="protein sequence ID" value="ACK70814.1"/>
    <property type="molecule type" value="Genomic_DNA"/>
</dbReference>
<organism evidence="1 2">
    <name type="scientific">Gloeothece citriformis (strain PCC 7424)</name>
    <name type="common">Cyanothece sp. (strain PCC 7424)</name>
    <dbReference type="NCBI Taxonomy" id="65393"/>
    <lineage>
        <taxon>Bacteria</taxon>
        <taxon>Bacillati</taxon>
        <taxon>Cyanobacteriota</taxon>
        <taxon>Cyanophyceae</taxon>
        <taxon>Oscillatoriophycideae</taxon>
        <taxon>Chroococcales</taxon>
        <taxon>Aphanothecaceae</taxon>
        <taxon>Gloeothece</taxon>
        <taxon>Gloeothece citriformis</taxon>
    </lineage>
</organism>
<evidence type="ECO:0000313" key="1">
    <source>
        <dbReference type="EMBL" id="ACK70814.1"/>
    </source>
</evidence>
<gene>
    <name evidence="1" type="ordered locus">PCC7424_2393</name>
</gene>
<accession>B7KIX8</accession>
<evidence type="ECO:0000313" key="2">
    <source>
        <dbReference type="Proteomes" id="UP000002384"/>
    </source>
</evidence>
<dbReference type="KEGG" id="cyc:PCC7424_2393"/>
<proteinExistence type="predicted"/>
<dbReference type="AlphaFoldDB" id="B7KIX8"/>
<keyword evidence="2" id="KW-1185">Reference proteome</keyword>
<name>B7KIX8_GLOC7</name>
<dbReference type="STRING" id="65393.PCC7424_2393"/>
<protein>
    <submittedName>
        <fullName evidence="1">Uncharacterized protein</fullName>
    </submittedName>
</protein>